<reference evidence="1" key="1">
    <citation type="submission" date="2019-01" db="EMBL/GenBank/DDBJ databases">
        <title>Draft genome sequences of three monokaryotic isolates of the white-rot basidiomycete fungus Dichomitus squalens.</title>
        <authorList>
            <consortium name="DOE Joint Genome Institute"/>
            <person name="Lopez S.C."/>
            <person name="Andreopoulos B."/>
            <person name="Pangilinan J."/>
            <person name="Lipzen A."/>
            <person name="Riley R."/>
            <person name="Ahrendt S."/>
            <person name="Ng V."/>
            <person name="Barry K."/>
            <person name="Daum C."/>
            <person name="Grigoriev I.V."/>
            <person name="Hilden K.S."/>
            <person name="Makela M.R."/>
            <person name="de Vries R.P."/>
        </authorList>
    </citation>
    <scope>NUCLEOTIDE SEQUENCE [LARGE SCALE GENOMIC DNA]</scope>
    <source>
        <strain evidence="1">OM18370.1</strain>
    </source>
</reference>
<proteinExistence type="predicted"/>
<accession>A0A4Q9MLJ1</accession>
<dbReference type="EMBL" id="ML143438">
    <property type="protein sequence ID" value="TBU26961.1"/>
    <property type="molecule type" value="Genomic_DNA"/>
</dbReference>
<name>A0A4Q9MLJ1_9APHY</name>
<evidence type="ECO:0000313" key="1">
    <source>
        <dbReference type="EMBL" id="TBU26961.1"/>
    </source>
</evidence>
<sequence length="149" mass="17405">MPVWKDPMIRHWQSLKLASCPKLDSIRINIYLRARPTDDDSDETEATDVPALSLPGAGMLFQASSALRSIYIYVHDLPRVTTLNDRRLLRLQEFDKVITPDTFPLLRRVFLRIRPDGDLWRQPDYKWRKVVVGTRRALPNLHSRGMLRV</sequence>
<gene>
    <name evidence="1" type="ORF">BD311DRAFT_725048</name>
</gene>
<protein>
    <recommendedName>
        <fullName evidence="2">F-box domain-containing protein</fullName>
    </recommendedName>
</protein>
<dbReference type="OrthoDB" id="2758310at2759"/>
<dbReference type="AlphaFoldDB" id="A0A4Q9MLJ1"/>
<organism evidence="1">
    <name type="scientific">Dichomitus squalens</name>
    <dbReference type="NCBI Taxonomy" id="114155"/>
    <lineage>
        <taxon>Eukaryota</taxon>
        <taxon>Fungi</taxon>
        <taxon>Dikarya</taxon>
        <taxon>Basidiomycota</taxon>
        <taxon>Agaricomycotina</taxon>
        <taxon>Agaricomycetes</taxon>
        <taxon>Polyporales</taxon>
        <taxon>Polyporaceae</taxon>
        <taxon>Dichomitus</taxon>
    </lineage>
</organism>
<dbReference type="Proteomes" id="UP000292957">
    <property type="component" value="Unassembled WGS sequence"/>
</dbReference>
<evidence type="ECO:0008006" key="2">
    <source>
        <dbReference type="Google" id="ProtNLM"/>
    </source>
</evidence>